<dbReference type="EMBL" id="LECT01000010">
    <property type="protein sequence ID" value="KLU06784.1"/>
    <property type="molecule type" value="Genomic_DNA"/>
</dbReference>
<dbReference type="PATRIC" id="fig|595434.4.peg.1055"/>
<comment type="caution">
    <text evidence="2">The sequence shown here is derived from an EMBL/GenBank/DDBJ whole genome shotgun (WGS) entry which is preliminary data.</text>
</comment>
<proteinExistence type="predicted"/>
<reference evidence="2" key="1">
    <citation type="submission" date="2015-05" db="EMBL/GenBank/DDBJ databases">
        <title>Permanent draft genome of Rhodopirellula islandicus K833.</title>
        <authorList>
            <person name="Kizina J."/>
            <person name="Richter M."/>
            <person name="Glockner F.O."/>
            <person name="Harder J."/>
        </authorList>
    </citation>
    <scope>NUCLEOTIDE SEQUENCE [LARGE SCALE GENOMIC DNA]</scope>
    <source>
        <strain evidence="2">K833</strain>
    </source>
</reference>
<dbReference type="STRING" id="595434.RISK_001098"/>
<evidence type="ECO:0000259" key="1">
    <source>
        <dbReference type="PROSITE" id="PS51462"/>
    </source>
</evidence>
<dbReference type="SUPFAM" id="SSF55811">
    <property type="entry name" value="Nudix"/>
    <property type="match status" value="1"/>
</dbReference>
<organism evidence="2 3">
    <name type="scientific">Rhodopirellula islandica</name>
    <dbReference type="NCBI Taxonomy" id="595434"/>
    <lineage>
        <taxon>Bacteria</taxon>
        <taxon>Pseudomonadati</taxon>
        <taxon>Planctomycetota</taxon>
        <taxon>Planctomycetia</taxon>
        <taxon>Pirellulales</taxon>
        <taxon>Pirellulaceae</taxon>
        <taxon>Rhodopirellula</taxon>
    </lineage>
</organism>
<evidence type="ECO:0000313" key="3">
    <source>
        <dbReference type="Proteomes" id="UP000036367"/>
    </source>
</evidence>
<accession>A0A0J1EMN9</accession>
<feature type="domain" description="Nudix hydrolase" evidence="1">
    <location>
        <begin position="27"/>
        <end position="170"/>
    </location>
</feature>
<sequence length="180" mass="20672">MQTLMLDWIKVAGKLAYDRPTRERLLGYRPVVICLIQSLEREAFLFVQPAASREAWMPPQEGIEPNGSVERATSQCLDVELGISRKQMHFRRSVWLGRKAIPERQGSRDVEFSIRPMQGKAYYGSLCKVAEDTPITCNPAEVSAFEWMTLDQVRNRLSSNSDRKAELLRVLFDKLARIEL</sequence>
<gene>
    <name evidence="2" type="ORF">RISK_001098</name>
</gene>
<dbReference type="PROSITE" id="PS51462">
    <property type="entry name" value="NUDIX"/>
    <property type="match status" value="1"/>
</dbReference>
<protein>
    <submittedName>
        <fullName evidence="2">Purine-ribonucleotide metabolism</fullName>
    </submittedName>
</protein>
<dbReference type="InterPro" id="IPR000086">
    <property type="entry name" value="NUDIX_hydrolase_dom"/>
</dbReference>
<name>A0A0J1EMN9_RHOIS</name>
<dbReference type="Gene3D" id="3.90.79.10">
    <property type="entry name" value="Nucleoside Triphosphate Pyrophosphohydrolase"/>
    <property type="match status" value="1"/>
</dbReference>
<keyword evidence="3" id="KW-1185">Reference proteome</keyword>
<dbReference type="AlphaFoldDB" id="A0A0J1EMN9"/>
<dbReference type="Proteomes" id="UP000036367">
    <property type="component" value="Unassembled WGS sequence"/>
</dbReference>
<evidence type="ECO:0000313" key="2">
    <source>
        <dbReference type="EMBL" id="KLU06784.1"/>
    </source>
</evidence>
<dbReference type="Pfam" id="PF00293">
    <property type="entry name" value="NUDIX"/>
    <property type="match status" value="1"/>
</dbReference>
<dbReference type="InterPro" id="IPR015797">
    <property type="entry name" value="NUDIX_hydrolase-like_dom_sf"/>
</dbReference>